<comment type="caution">
    <text evidence="3">The sequence shown here is derived from an EMBL/GenBank/DDBJ whole genome shotgun (WGS) entry which is preliminary data.</text>
</comment>
<evidence type="ECO:0008006" key="5">
    <source>
        <dbReference type="Google" id="ProtNLM"/>
    </source>
</evidence>
<feature type="domain" description="VWA-like" evidence="1">
    <location>
        <begin position="268"/>
        <end position="401"/>
    </location>
</feature>
<keyword evidence="4" id="KW-1185">Reference proteome</keyword>
<dbReference type="RefSeq" id="WP_153348598.1">
    <property type="nucleotide sequence ID" value="NZ_WEGI01000018.1"/>
</dbReference>
<evidence type="ECO:0000259" key="2">
    <source>
        <dbReference type="Pfam" id="PF13203"/>
    </source>
</evidence>
<dbReference type="InterPro" id="IPR036465">
    <property type="entry name" value="vWFA_dom_sf"/>
</dbReference>
<dbReference type="PANTHER" id="PTHR38730:SF1">
    <property type="entry name" value="SLL7028 PROTEIN"/>
    <property type="match status" value="1"/>
</dbReference>
<dbReference type="InterPro" id="IPR025154">
    <property type="entry name" value="Put_metallopeptidase_dom"/>
</dbReference>
<dbReference type="OrthoDB" id="3837721at2"/>
<dbReference type="SUPFAM" id="SSF53300">
    <property type="entry name" value="vWA-like"/>
    <property type="match status" value="1"/>
</dbReference>
<evidence type="ECO:0000259" key="1">
    <source>
        <dbReference type="Pfam" id="PF09967"/>
    </source>
</evidence>
<dbReference type="Pfam" id="PF09967">
    <property type="entry name" value="DUF2201"/>
    <property type="match status" value="1"/>
</dbReference>
<dbReference type="PANTHER" id="PTHR38730">
    <property type="entry name" value="SLL7028 PROTEIN"/>
    <property type="match status" value="1"/>
</dbReference>
<dbReference type="EMBL" id="WEGI01000018">
    <property type="protein sequence ID" value="MQY31362.1"/>
    <property type="molecule type" value="Genomic_DNA"/>
</dbReference>
<dbReference type="Pfam" id="PF13203">
    <property type="entry name" value="DUF2201_N"/>
    <property type="match status" value="1"/>
</dbReference>
<evidence type="ECO:0000313" key="3">
    <source>
        <dbReference type="EMBL" id="MQY31362.1"/>
    </source>
</evidence>
<proteinExistence type="predicted"/>
<organism evidence="3 4">
    <name type="scientific">Nocardia aurantia</name>
    <dbReference type="NCBI Taxonomy" id="2585199"/>
    <lineage>
        <taxon>Bacteria</taxon>
        <taxon>Bacillati</taxon>
        <taxon>Actinomycetota</taxon>
        <taxon>Actinomycetes</taxon>
        <taxon>Mycobacteriales</taxon>
        <taxon>Nocardiaceae</taxon>
        <taxon>Nocardia</taxon>
    </lineage>
</organism>
<dbReference type="AlphaFoldDB" id="A0A7K0E1T7"/>
<gene>
    <name evidence="3" type="ORF">NRB56_69710</name>
</gene>
<name>A0A7K0E1T7_9NOCA</name>
<accession>A0A7K0E1T7</accession>
<dbReference type="Proteomes" id="UP000431401">
    <property type="component" value="Unassembled WGS sequence"/>
</dbReference>
<dbReference type="InterPro" id="IPR018698">
    <property type="entry name" value="VWA-like_dom"/>
</dbReference>
<evidence type="ECO:0000313" key="4">
    <source>
        <dbReference type="Proteomes" id="UP000431401"/>
    </source>
</evidence>
<sequence length="404" mass="43397">MTLDIDKLCAARLLAVRARPYLATALYALHLVESNRVPTMGVDRHWRCYVSPAFVTATPVEELASVLVHEVSHLLRDHHGRSDRFAHAHNLSGPAERLRMNIAADAEINDDAFGAGLVPPAGAVTPGTLGLPPGELMEDYLRQFRLGRHTEALAWLDCGSGADGADRDWELGPDGADGLTEQDCDAVRFRVAQGINGRPGNASQSWRRWAEEALHPPQPWRDLLRAAVRAAASAPGVGDDYTYARPARRSAGLPGVVLPSLRHTPPKVSVVIDTSGSVSDAELGSALLETIAVSRAVGGRRDLITVLSCDAAARIADPLCRAGGIPLTGGGGTDLRAGFAKALRAQPRPDVIVVLTDGYTPWPETRPPSRAIVGLFRRDDSWSESDPYHVPPQPPTWARVVRIG</sequence>
<protein>
    <recommendedName>
        <fullName evidence="5">Metal-dependent peptidase</fullName>
    </recommendedName>
</protein>
<feature type="domain" description="Putative metallopeptidase" evidence="2">
    <location>
        <begin position="7"/>
        <end position="262"/>
    </location>
</feature>
<reference evidence="3 4" key="1">
    <citation type="submission" date="2019-10" db="EMBL/GenBank/DDBJ databases">
        <title>Nocardia macrotermitis sp. nov. and Nocardia aurantia sp. nov., isolated from the gut of fungus growing-termite Macrotermes natalensis.</title>
        <authorList>
            <person name="Benndorf R."/>
            <person name="Schwitalla J."/>
            <person name="Martin K."/>
            <person name="De Beer W."/>
            <person name="Kaster A.-K."/>
            <person name="Vollmers J."/>
            <person name="Poulsen M."/>
            <person name="Beemelmanns C."/>
        </authorList>
    </citation>
    <scope>NUCLEOTIDE SEQUENCE [LARGE SCALE GENOMIC DNA]</scope>
    <source>
        <strain evidence="3 4">RB56</strain>
    </source>
</reference>